<organism evidence="2 3">
    <name type="scientific">Cymbomonas tetramitiformis</name>
    <dbReference type="NCBI Taxonomy" id="36881"/>
    <lineage>
        <taxon>Eukaryota</taxon>
        <taxon>Viridiplantae</taxon>
        <taxon>Chlorophyta</taxon>
        <taxon>Pyramimonadophyceae</taxon>
        <taxon>Pyramimonadales</taxon>
        <taxon>Pyramimonadaceae</taxon>
        <taxon>Cymbomonas</taxon>
    </lineage>
</organism>
<gene>
    <name evidence="2" type="ORF">CYMTET_53409</name>
</gene>
<dbReference type="EMBL" id="LGRX02035032">
    <property type="protein sequence ID" value="KAK3236455.1"/>
    <property type="molecule type" value="Genomic_DNA"/>
</dbReference>
<feature type="compositionally biased region" description="Basic and acidic residues" evidence="1">
    <location>
        <begin position="185"/>
        <end position="205"/>
    </location>
</feature>
<keyword evidence="3" id="KW-1185">Reference proteome</keyword>
<protein>
    <submittedName>
        <fullName evidence="2">Uncharacterized protein</fullName>
    </submittedName>
</protein>
<feature type="region of interest" description="Disordered" evidence="1">
    <location>
        <begin position="172"/>
        <end position="205"/>
    </location>
</feature>
<comment type="caution">
    <text evidence="2">The sequence shown here is derived from an EMBL/GenBank/DDBJ whole genome shotgun (WGS) entry which is preliminary data.</text>
</comment>
<dbReference type="Proteomes" id="UP001190700">
    <property type="component" value="Unassembled WGS sequence"/>
</dbReference>
<proteinExistence type="predicted"/>
<dbReference type="AlphaFoldDB" id="A0AAE0ERS1"/>
<reference evidence="2 3" key="1">
    <citation type="journal article" date="2015" name="Genome Biol. Evol.">
        <title>Comparative Genomics of a Bacterivorous Green Alga Reveals Evolutionary Causalities and Consequences of Phago-Mixotrophic Mode of Nutrition.</title>
        <authorList>
            <person name="Burns J.A."/>
            <person name="Paasch A."/>
            <person name="Narechania A."/>
            <person name="Kim E."/>
        </authorList>
    </citation>
    <scope>NUCLEOTIDE SEQUENCE [LARGE SCALE GENOMIC DNA]</scope>
    <source>
        <strain evidence="2 3">PLY_AMNH</strain>
    </source>
</reference>
<evidence type="ECO:0000256" key="1">
    <source>
        <dbReference type="SAM" id="MobiDB-lite"/>
    </source>
</evidence>
<evidence type="ECO:0000313" key="3">
    <source>
        <dbReference type="Proteomes" id="UP001190700"/>
    </source>
</evidence>
<name>A0AAE0ERS1_9CHLO</name>
<evidence type="ECO:0000313" key="2">
    <source>
        <dbReference type="EMBL" id="KAK3236455.1"/>
    </source>
</evidence>
<accession>A0AAE0ERS1</accession>
<sequence length="229" mass="24857">MASTSMNIRVKTASSTAEHKRCIVRTAGIVRHVPVKGLRGSSLALKQTSRRALVVRSDGGLSVDEIKDKYMEYTNKIPPIITAGTIPVIALSLLCKQLTGSGLPAGPFGLIGLTEGLSYLVLPLGFGSLLPRLQEIASDGDFSKDAVLAVLQKPLPLTGRGGADQRVTKLTENVDPNSPMGMQLKELEQRKKEKENMSDEEKAANEALKKKLADQALKNYKREDMPDFE</sequence>